<feature type="transmembrane region" description="Helical" evidence="5">
    <location>
        <begin position="443"/>
        <end position="462"/>
    </location>
</feature>
<dbReference type="InterPro" id="IPR004841">
    <property type="entry name" value="AA-permease/SLC12A_dom"/>
</dbReference>
<feature type="transmembrane region" description="Helical" evidence="5">
    <location>
        <begin position="311"/>
        <end position="331"/>
    </location>
</feature>
<evidence type="ECO:0000256" key="2">
    <source>
        <dbReference type="ARBA" id="ARBA00022692"/>
    </source>
</evidence>
<dbReference type="EMBL" id="WOWK01000040">
    <property type="protein sequence ID" value="KAF0324978.1"/>
    <property type="molecule type" value="Genomic_DNA"/>
</dbReference>
<protein>
    <submittedName>
        <fullName evidence="7">Proline transporter</fullName>
    </submittedName>
</protein>
<feature type="transmembrane region" description="Helical" evidence="5">
    <location>
        <begin position="416"/>
        <end position="437"/>
    </location>
</feature>
<keyword evidence="3 5" id="KW-1133">Transmembrane helix</keyword>
<dbReference type="GO" id="GO:0016020">
    <property type="term" value="C:membrane"/>
    <property type="evidence" value="ECO:0007669"/>
    <property type="project" value="UniProtKB-SubCell"/>
</dbReference>
<evidence type="ECO:0000256" key="4">
    <source>
        <dbReference type="ARBA" id="ARBA00023136"/>
    </source>
</evidence>
<feature type="domain" description="Amino acid permease/ SLC12A" evidence="6">
    <location>
        <begin position="72"/>
        <end position="385"/>
    </location>
</feature>
<evidence type="ECO:0000313" key="7">
    <source>
        <dbReference type="EMBL" id="KAF0324978.1"/>
    </source>
</evidence>
<feature type="transmembrane region" description="Helical" evidence="5">
    <location>
        <begin position="120"/>
        <end position="138"/>
    </location>
</feature>
<evidence type="ECO:0000313" key="8">
    <source>
        <dbReference type="Proteomes" id="UP000434172"/>
    </source>
</evidence>
<keyword evidence="4 5" id="KW-0472">Membrane</keyword>
<dbReference type="Pfam" id="PF00324">
    <property type="entry name" value="AA_permease"/>
    <property type="match status" value="1"/>
</dbReference>
<dbReference type="PANTHER" id="PTHR43341:SF39">
    <property type="entry name" value="AMINO ACID TRANSPORTER (EUROFUNG)-RELATED"/>
    <property type="match status" value="1"/>
</dbReference>
<sequence length="521" mass="57506">MTIAGGIGVGLFVGVGGVLSKAGPLPLIIGYIIYGVGFIWPTTLNVAEMVAWLPIRGSIYELAARFVDPALAVATVMGYWNVDVNPAVWIAMVLAVCYFLNMAAVKWFGESEFIMGSTKVLLLPSLMMATFITMVGGNPKHDAYGFRNWSNGDFVHSYYADGATGVFLSVCISVRYAAFTIGGPDTISLAAGEIQNPRKTIPRVSKMIINRILFFYIFGILAVGIICNSRDERLLGAIDSGDAGAAASPWVLGLLSHGISGFLPGLINFLILLSGWSCGNAFLYSSSRTLYSLAQDGQAPKLFLRCTKSGVPWVCVTAVTLISLLSFLVASNEASEVFSWFLELTTVSLVVNFTCMSWVFVGWRRALKAQGIRQISTSKKSWLASLLDRDNNVESVTRMETVIFPYIAPGASWTPYLCMVLGSIISLFIGFDIFSPWSTKGFITSYFGLGWFVGMFVFWKIYKHTSFVDPRSVDTYAGGRKQAVDDECRLWEEDLQEEHRNEELMRKNVILRTWDKVWGDY</sequence>
<evidence type="ECO:0000256" key="1">
    <source>
        <dbReference type="ARBA" id="ARBA00004141"/>
    </source>
</evidence>
<dbReference type="Gene3D" id="1.20.1740.10">
    <property type="entry name" value="Amino acid/polyamine transporter I"/>
    <property type="match status" value="1"/>
</dbReference>
<feature type="transmembrane region" description="Helical" evidence="5">
    <location>
        <begin position="158"/>
        <end position="178"/>
    </location>
</feature>
<feature type="transmembrane region" description="Helical" evidence="5">
    <location>
        <begin position="337"/>
        <end position="363"/>
    </location>
</feature>
<dbReference type="OrthoDB" id="3900342at2759"/>
<dbReference type="GO" id="GO:0015171">
    <property type="term" value="F:amino acid transmembrane transporter activity"/>
    <property type="evidence" value="ECO:0007669"/>
    <property type="project" value="TreeGrafter"/>
</dbReference>
<feature type="transmembrane region" description="Helical" evidence="5">
    <location>
        <begin position="208"/>
        <end position="226"/>
    </location>
</feature>
<keyword evidence="8" id="KW-1185">Reference proteome</keyword>
<comment type="caution">
    <text evidence="7">The sequence shown here is derived from an EMBL/GenBank/DDBJ whole genome shotgun (WGS) entry which is preliminary data.</text>
</comment>
<dbReference type="InterPro" id="IPR050524">
    <property type="entry name" value="APC_YAT"/>
</dbReference>
<comment type="subcellular location">
    <subcellularLocation>
        <location evidence="1">Membrane</location>
        <topology evidence="1">Multi-pass membrane protein</topology>
    </subcellularLocation>
</comment>
<dbReference type="AlphaFoldDB" id="A0A8H3WIA2"/>
<evidence type="ECO:0000256" key="5">
    <source>
        <dbReference type="SAM" id="Phobius"/>
    </source>
</evidence>
<keyword evidence="2 5" id="KW-0812">Transmembrane</keyword>
<gene>
    <name evidence="7" type="ORF">GQ607_007871</name>
</gene>
<dbReference type="Proteomes" id="UP000434172">
    <property type="component" value="Unassembled WGS sequence"/>
</dbReference>
<dbReference type="PANTHER" id="PTHR43341">
    <property type="entry name" value="AMINO ACID PERMEASE"/>
    <property type="match status" value="1"/>
</dbReference>
<feature type="transmembrane region" description="Helical" evidence="5">
    <location>
        <begin position="88"/>
        <end position="108"/>
    </location>
</feature>
<reference evidence="7 8" key="1">
    <citation type="submission" date="2019-12" db="EMBL/GenBank/DDBJ databases">
        <title>A genome sequence resource for the geographically widespread anthracnose pathogen Colletotrichum asianum.</title>
        <authorList>
            <person name="Meng Y."/>
        </authorList>
    </citation>
    <scope>NUCLEOTIDE SEQUENCE [LARGE SCALE GENOMIC DNA]</scope>
    <source>
        <strain evidence="7 8">ICMP 18580</strain>
    </source>
</reference>
<organism evidence="7 8">
    <name type="scientific">Colletotrichum asianum</name>
    <dbReference type="NCBI Taxonomy" id="702518"/>
    <lineage>
        <taxon>Eukaryota</taxon>
        <taxon>Fungi</taxon>
        <taxon>Dikarya</taxon>
        <taxon>Ascomycota</taxon>
        <taxon>Pezizomycotina</taxon>
        <taxon>Sordariomycetes</taxon>
        <taxon>Hypocreomycetidae</taxon>
        <taxon>Glomerellales</taxon>
        <taxon>Glomerellaceae</taxon>
        <taxon>Colletotrichum</taxon>
        <taxon>Colletotrichum gloeosporioides species complex</taxon>
    </lineage>
</organism>
<name>A0A8H3WIA2_9PEZI</name>
<accession>A0A8H3WIA2</accession>
<evidence type="ECO:0000259" key="6">
    <source>
        <dbReference type="Pfam" id="PF00324"/>
    </source>
</evidence>
<proteinExistence type="predicted"/>
<feature type="transmembrane region" description="Helical" evidence="5">
    <location>
        <begin position="262"/>
        <end position="283"/>
    </location>
</feature>
<evidence type="ECO:0000256" key="3">
    <source>
        <dbReference type="ARBA" id="ARBA00022989"/>
    </source>
</evidence>